<feature type="transmembrane region" description="Helical" evidence="2">
    <location>
        <begin position="352"/>
        <end position="371"/>
    </location>
</feature>
<keyword evidence="2" id="KW-1133">Transmembrane helix</keyword>
<sequence length="454" mass="48716">MTSSGLNGGGSGRPRGVAPPPRDLAGEDAQCAVHDLYTSAAELAVSALGAVATATAEPFHGELPQSVLEDALQRVIEWERDPTLTYLTSLILQDDQCWATFSYIYSLTRGPAQVWLAFPLAPSVDATMRCLGWSGADGGGAAGGDDGESIGGEVSNAAQGLGDHNPSDYCQEVASFRSRASRLQETWGFRPLVSQTPWNTRGLMQFEDPAVEAAFLRFADGKTTVAVNAGILVLCLLTSACMVLNGNFALLRGYLGCKPEAVDATTLAVRFFPMLAALTLGLVSAWCARLSNPLRVRMGCISVFRLMLAAVTLRSGGAVFHGENVAFDSAGLAIVPNAERSVFDPGAFADQFGVKTCAFFVLTTIVLPYLLPLRFGDHVVTSFLCGLVSWARFGSFFGVGGMGRMFRSEKDLAVRCALFAAAQVPMYVREYHMRFKFLMNKFGPGNRLEKEKVI</sequence>
<evidence type="ECO:0000313" key="3">
    <source>
        <dbReference type="EMBL" id="ACO64723.1"/>
    </source>
</evidence>
<keyword evidence="2" id="KW-0472">Membrane</keyword>
<feature type="transmembrane region" description="Helical" evidence="2">
    <location>
        <begin position="303"/>
        <end position="322"/>
    </location>
</feature>
<dbReference type="GeneID" id="8245111"/>
<dbReference type="RefSeq" id="XP_002503465.1">
    <property type="nucleotide sequence ID" value="XM_002503419.1"/>
</dbReference>
<feature type="compositionally biased region" description="Gly residues" evidence="1">
    <location>
        <begin position="1"/>
        <end position="13"/>
    </location>
</feature>
<evidence type="ECO:0000256" key="2">
    <source>
        <dbReference type="SAM" id="Phobius"/>
    </source>
</evidence>
<accession>C1E9R1</accession>
<proteinExistence type="predicted"/>
<feature type="region of interest" description="Disordered" evidence="1">
    <location>
        <begin position="1"/>
        <end position="24"/>
    </location>
</feature>
<keyword evidence="4" id="KW-1185">Reference proteome</keyword>
<protein>
    <submittedName>
        <fullName evidence="3">Uncharacterized protein</fullName>
    </submittedName>
</protein>
<feature type="transmembrane region" description="Helical" evidence="2">
    <location>
        <begin position="383"/>
        <end position="406"/>
    </location>
</feature>
<keyword evidence="2" id="KW-0812">Transmembrane</keyword>
<feature type="transmembrane region" description="Helical" evidence="2">
    <location>
        <begin position="225"/>
        <end position="251"/>
    </location>
</feature>
<reference evidence="3 4" key="1">
    <citation type="journal article" date="2009" name="Science">
        <title>Green evolution and dynamic adaptations revealed by genomes of the marine picoeukaryotes Micromonas.</title>
        <authorList>
            <person name="Worden A.Z."/>
            <person name="Lee J.H."/>
            <person name="Mock T."/>
            <person name="Rouze P."/>
            <person name="Simmons M.P."/>
            <person name="Aerts A.L."/>
            <person name="Allen A.E."/>
            <person name="Cuvelier M.L."/>
            <person name="Derelle E."/>
            <person name="Everett M.V."/>
            <person name="Foulon E."/>
            <person name="Grimwood J."/>
            <person name="Gundlach H."/>
            <person name="Henrissat B."/>
            <person name="Napoli C."/>
            <person name="McDonald S.M."/>
            <person name="Parker M.S."/>
            <person name="Rombauts S."/>
            <person name="Salamov A."/>
            <person name="Von Dassow P."/>
            <person name="Badger J.H."/>
            <person name="Coutinho P.M."/>
            <person name="Demir E."/>
            <person name="Dubchak I."/>
            <person name="Gentemann C."/>
            <person name="Eikrem W."/>
            <person name="Gready J.E."/>
            <person name="John U."/>
            <person name="Lanier W."/>
            <person name="Lindquist E.A."/>
            <person name="Lucas S."/>
            <person name="Mayer K.F."/>
            <person name="Moreau H."/>
            <person name="Not F."/>
            <person name="Otillar R."/>
            <person name="Panaud O."/>
            <person name="Pangilinan J."/>
            <person name="Paulsen I."/>
            <person name="Piegu B."/>
            <person name="Poliakov A."/>
            <person name="Robbens S."/>
            <person name="Schmutz J."/>
            <person name="Toulza E."/>
            <person name="Wyss T."/>
            <person name="Zelensky A."/>
            <person name="Zhou K."/>
            <person name="Armbrust E.V."/>
            <person name="Bhattacharya D."/>
            <person name="Goodenough U.W."/>
            <person name="Van de Peer Y."/>
            <person name="Grigoriev I.V."/>
        </authorList>
    </citation>
    <scope>NUCLEOTIDE SEQUENCE [LARGE SCALE GENOMIC DNA]</scope>
    <source>
        <strain evidence="4">RCC299 / NOUM17</strain>
    </source>
</reference>
<name>C1E9R1_MICCC</name>
<dbReference type="KEGG" id="mis:MICPUN_108548"/>
<dbReference type="AlphaFoldDB" id="C1E9R1"/>
<gene>
    <name evidence="3" type="ORF">MICPUN_108548</name>
</gene>
<dbReference type="InParanoid" id="C1E9R1"/>
<feature type="transmembrane region" description="Helical" evidence="2">
    <location>
        <begin position="271"/>
        <end position="291"/>
    </location>
</feature>
<evidence type="ECO:0000313" key="4">
    <source>
        <dbReference type="Proteomes" id="UP000002009"/>
    </source>
</evidence>
<dbReference type="Proteomes" id="UP000002009">
    <property type="component" value="Chromosome 7"/>
</dbReference>
<organism evidence="3 4">
    <name type="scientific">Micromonas commoda (strain RCC299 / NOUM17 / CCMP2709)</name>
    <name type="common">Picoplanktonic green alga</name>
    <dbReference type="NCBI Taxonomy" id="296587"/>
    <lineage>
        <taxon>Eukaryota</taxon>
        <taxon>Viridiplantae</taxon>
        <taxon>Chlorophyta</taxon>
        <taxon>Mamiellophyceae</taxon>
        <taxon>Mamiellales</taxon>
        <taxon>Mamiellaceae</taxon>
        <taxon>Micromonas</taxon>
    </lineage>
</organism>
<evidence type="ECO:0000256" key="1">
    <source>
        <dbReference type="SAM" id="MobiDB-lite"/>
    </source>
</evidence>
<dbReference type="EMBL" id="CP001328">
    <property type="protein sequence ID" value="ACO64723.1"/>
    <property type="molecule type" value="Genomic_DNA"/>
</dbReference>